<proteinExistence type="predicted"/>
<protein>
    <submittedName>
        <fullName evidence="3">Uncharacterized protein</fullName>
    </submittedName>
</protein>
<dbReference type="InterPro" id="IPR014746">
    <property type="entry name" value="Gln_synth/guanido_kin_cat_dom"/>
</dbReference>
<evidence type="ECO:0000313" key="2">
    <source>
        <dbReference type="EMBL" id="GIE40678.1"/>
    </source>
</evidence>
<accession>A0A7W7HQS7</accession>
<dbReference type="Proteomes" id="UP000590511">
    <property type="component" value="Unassembled WGS sequence"/>
</dbReference>
<dbReference type="Gene3D" id="3.30.590.20">
    <property type="match status" value="1"/>
</dbReference>
<evidence type="ECO:0000256" key="1">
    <source>
        <dbReference type="SAM" id="MobiDB-lite"/>
    </source>
</evidence>
<reference evidence="2 5" key="2">
    <citation type="submission" date="2021-01" db="EMBL/GenBank/DDBJ databases">
        <title>Whole genome shotgun sequence of Actinoplanes lobatus NBRC 12513.</title>
        <authorList>
            <person name="Komaki H."/>
            <person name="Tamura T."/>
        </authorList>
    </citation>
    <scope>NUCLEOTIDE SEQUENCE [LARGE SCALE GENOMIC DNA]</scope>
    <source>
        <strain evidence="2 5">NBRC 12513</strain>
    </source>
</reference>
<dbReference type="SUPFAM" id="SSF55931">
    <property type="entry name" value="Glutamine synthetase/guanido kinase"/>
    <property type="match status" value="1"/>
</dbReference>
<name>A0A7W7HQS7_9ACTN</name>
<organism evidence="3 4">
    <name type="scientific">Actinoplanes lobatus</name>
    <dbReference type="NCBI Taxonomy" id="113568"/>
    <lineage>
        <taxon>Bacteria</taxon>
        <taxon>Bacillati</taxon>
        <taxon>Actinomycetota</taxon>
        <taxon>Actinomycetes</taxon>
        <taxon>Micromonosporales</taxon>
        <taxon>Micromonosporaceae</taxon>
        <taxon>Actinoplanes</taxon>
    </lineage>
</organism>
<comment type="caution">
    <text evidence="3">The sequence shown here is derived from an EMBL/GenBank/DDBJ whole genome shotgun (WGS) entry which is preliminary data.</text>
</comment>
<dbReference type="EMBL" id="BOMP01000051">
    <property type="protein sequence ID" value="GIE40678.1"/>
    <property type="molecule type" value="Genomic_DNA"/>
</dbReference>
<dbReference type="Proteomes" id="UP000631312">
    <property type="component" value="Unassembled WGS sequence"/>
</dbReference>
<dbReference type="RefSeq" id="WP_188126480.1">
    <property type="nucleotide sequence ID" value="NZ_BOMP01000051.1"/>
</dbReference>
<dbReference type="AlphaFoldDB" id="A0A7W7HQS7"/>
<sequence>MLVGVTRIGALRQHVAKGFVVVDGHLPATGRRGTVFNQGGGERVAGKPALWYAEPAPRWLGSPAARAEWAGAIAADLAETVAAAHVSLLPASVAAEVDGRQVVGPPGDDRHVIEVASAVEQEVLCNLLREHVPLLIALTGRADPEGSGTGGSHRLGMSRQHVATRYLASASTTHLARVEAELRRTDGVAQLERMDVHPATLPDGTPAVVLRCIDAAASVSTTTAWALLVAAFGLRARRLVRDGRRLRNLPQQILEENRARAVARGLRARLTVEEPAARGEQPKLVECSARDLLRTLIVDTLSVELDNLGATPQELFPIAAALDLPQLGLSGCVSDDTLLRGWARQHRSGFAAIAGNVLLDAAPGGPCLAAANQIAPGRTHLVLGEWAAIVAARKGAEPPRRPSAGRGPAQQSGRDRPPRQRSEPRGRSGQRGGGQHQRPHKGEQS</sequence>
<keyword evidence="5" id="KW-1185">Reference proteome</keyword>
<evidence type="ECO:0000313" key="3">
    <source>
        <dbReference type="EMBL" id="MBB4755003.1"/>
    </source>
</evidence>
<feature type="compositionally biased region" description="Basic and acidic residues" evidence="1">
    <location>
        <begin position="413"/>
        <end position="426"/>
    </location>
</feature>
<gene>
    <name evidence="2" type="ORF">Alo02nite_35760</name>
    <name evidence="3" type="ORF">BJ964_009164</name>
</gene>
<dbReference type="EMBL" id="JACHNC010000001">
    <property type="protein sequence ID" value="MBB4755003.1"/>
    <property type="molecule type" value="Genomic_DNA"/>
</dbReference>
<evidence type="ECO:0000313" key="4">
    <source>
        <dbReference type="Proteomes" id="UP000590511"/>
    </source>
</evidence>
<dbReference type="GO" id="GO:0003824">
    <property type="term" value="F:catalytic activity"/>
    <property type="evidence" value="ECO:0007669"/>
    <property type="project" value="InterPro"/>
</dbReference>
<reference evidence="3 4" key="1">
    <citation type="submission" date="2020-08" db="EMBL/GenBank/DDBJ databases">
        <title>Sequencing the genomes of 1000 actinobacteria strains.</title>
        <authorList>
            <person name="Klenk H.-P."/>
        </authorList>
    </citation>
    <scope>NUCLEOTIDE SEQUENCE [LARGE SCALE GENOMIC DNA]</scope>
    <source>
        <strain evidence="3 4">DSM 43150</strain>
    </source>
</reference>
<feature type="region of interest" description="Disordered" evidence="1">
    <location>
        <begin position="393"/>
        <end position="445"/>
    </location>
</feature>
<evidence type="ECO:0000313" key="5">
    <source>
        <dbReference type="Proteomes" id="UP000631312"/>
    </source>
</evidence>